<reference evidence="8" key="1">
    <citation type="submission" date="2014-02" db="EMBL/GenBank/DDBJ databases">
        <authorList>
            <person name="Genoscope - CEA"/>
        </authorList>
    </citation>
    <scope>NUCLEOTIDE SEQUENCE</scope>
    <source>
        <strain evidence="8">LS3</strain>
    </source>
</reference>
<dbReference type="Pfam" id="PF04048">
    <property type="entry name" value="Sec8_N"/>
    <property type="match status" value="1"/>
</dbReference>
<dbReference type="Pfam" id="PF20652">
    <property type="entry name" value="Sec8_C"/>
    <property type="match status" value="1"/>
</dbReference>
<dbReference type="EMBL" id="HG937694">
    <property type="protein sequence ID" value="CDP39041.1"/>
    <property type="molecule type" value="Genomic_DNA"/>
</dbReference>
<evidence type="ECO:0000256" key="5">
    <source>
        <dbReference type="SAM" id="MobiDB-lite"/>
    </source>
</evidence>
<keyword evidence="1 4" id="KW-0813">Transport</keyword>
<feature type="domain" description="Exocyst complex component Sec8 middle helical bundle" evidence="7">
    <location>
        <begin position="298"/>
        <end position="567"/>
    </location>
</feature>
<evidence type="ECO:0000256" key="1">
    <source>
        <dbReference type="ARBA" id="ARBA00022448"/>
    </source>
</evidence>
<evidence type="ECO:0000256" key="3">
    <source>
        <dbReference type="ARBA" id="ARBA00022927"/>
    </source>
</evidence>
<organism evidence="8">
    <name type="scientific">Blastobotrys adeninivorans</name>
    <name type="common">Yeast</name>
    <name type="synonym">Arxula adeninivorans</name>
    <dbReference type="NCBI Taxonomy" id="409370"/>
    <lineage>
        <taxon>Eukaryota</taxon>
        <taxon>Fungi</taxon>
        <taxon>Dikarya</taxon>
        <taxon>Ascomycota</taxon>
        <taxon>Saccharomycotina</taxon>
        <taxon>Dipodascomycetes</taxon>
        <taxon>Dipodascales</taxon>
        <taxon>Trichomonascaceae</taxon>
        <taxon>Blastobotrys</taxon>
    </lineage>
</organism>
<dbReference type="InterPro" id="IPR039682">
    <property type="entry name" value="Sec8/EXOC4"/>
</dbReference>
<evidence type="ECO:0000259" key="6">
    <source>
        <dbReference type="Pfam" id="PF04048"/>
    </source>
</evidence>
<evidence type="ECO:0000256" key="4">
    <source>
        <dbReference type="RuleBase" id="RU367079"/>
    </source>
</evidence>
<dbReference type="GO" id="GO:0006904">
    <property type="term" value="P:vesicle docking involved in exocytosis"/>
    <property type="evidence" value="ECO:0007669"/>
    <property type="project" value="InterPro"/>
</dbReference>
<evidence type="ECO:0000313" key="8">
    <source>
        <dbReference type="EMBL" id="CDP39041.1"/>
    </source>
</evidence>
<dbReference type="PANTHER" id="PTHR14146">
    <property type="entry name" value="EXOCYST COMPLEX COMPONENT 4"/>
    <property type="match status" value="1"/>
</dbReference>
<evidence type="ECO:0000259" key="7">
    <source>
        <dbReference type="Pfam" id="PF20652"/>
    </source>
</evidence>
<keyword evidence="3 4" id="KW-0653">Protein transport</keyword>
<dbReference type="GO" id="GO:0000145">
    <property type="term" value="C:exocyst"/>
    <property type="evidence" value="ECO:0007669"/>
    <property type="project" value="UniProtKB-UniRule"/>
</dbReference>
<dbReference type="PANTHER" id="PTHR14146:SF0">
    <property type="entry name" value="EXOCYST COMPLEX COMPONENT 4"/>
    <property type="match status" value="1"/>
</dbReference>
<keyword evidence="2 4" id="KW-0268">Exocytosis</keyword>
<dbReference type="GO" id="GO:0090522">
    <property type="term" value="P:vesicle tethering involved in exocytosis"/>
    <property type="evidence" value="ECO:0007669"/>
    <property type="project" value="UniProtKB-UniRule"/>
</dbReference>
<dbReference type="PhylomeDB" id="A0A060TIQ2"/>
<gene>
    <name evidence="8" type="ORF">GNLVRS02_ARAD1D48400g</name>
</gene>
<sequence>MSGFLSVPGGESANITRRLSTNLNATNKSDELDVLIKKVGQQWKELVSEDANTLEVALSLMDTSSIGKARYFPRFEALEQEIRDTLKHYVDVNYQGFNSSIGSYRNVVHSISNTQKRVSSIKEALLKAKSDLSTRRPMLRELRSNSLRYKQMIDILDRIDELKSVPDKLESHISQKQFLSAHSILSHALVIADHEDLASISALQPIKSYLATQESSLFSIVIEELHNHVYLKSPYTTNRWSAYVYGNDDFSNPERVLEDKVKFEMSESSRSYSGSKLLDDFLSSFDPDTPMTEDPKKNPESDSFSYIRLLIETLASLNRLPSAFTIIHQRLPTELHKLVEKTLAEVRQRYPQTLRDVSKSTNSGKDDEPLIQKGLLDFGYTATDIRLAVLKDFAQTLCSKLLAVLQGHRVIYESVVGVSKRRGGSRQDKELLTYDFAGVFKIVQSELRSMLYSYIADQGSSVTRARALPSIASPTQRRTRDKKKSVFRYEHAEYYNSDEYLSQYGQLKDTLENSVPGLVSSQPNGPQGAADALSETKSPFAPTDMSFSHQLLIPPNVFNLRVMIDPSAMLLQRAKAIFPYSDKDHRKETDLFLEEFFINVFIPQLEDSLRTTFHREMSNPEALIIDPRWTKLSKRPVLKATTSFMTMLRQTSKLLNTGYLYREKYVKLIITTIRWLYNFFKDYYDTLAAIQEGEDSEQPRVTGTPAPGVSTGNPNTKMSARLARDKIVGSVTKSLLTLKQQSDEYTKNSQREIDELLKRRDHAKSMGVKRSDFMDINAFEALCTLATSIKWVVFRLRAIRKVEETVQTEEHEDEEQEDRLEARLKKRWTLLEVNKVVRQSGEGSEQGSEQVIVSGKTQEEYDSALAELEALSETCLATLRLDARCRTIHYIDRTMTEGDYYLESDPEERDTYIGLLDMDLVKCDESMTEYLLPKDKSYVFAGLAKFMDLMLIYGSENLTVINANGVKKMNYNIVVLQQMLKSIVSDPNQIDFNGSQRFYGYLQGNPITFVENVRKGNVDLSYEECKSLVRLMNNEIIRKHELAGRKEAAANAKHTLNEQLLHLHDMFWSKEKGQIKAAEEAAREQRT</sequence>
<dbReference type="GO" id="GO:0006612">
    <property type="term" value="P:protein targeting to membrane"/>
    <property type="evidence" value="ECO:0007669"/>
    <property type="project" value="UniProtKB-UniRule"/>
</dbReference>
<dbReference type="GO" id="GO:0015031">
    <property type="term" value="P:protein transport"/>
    <property type="evidence" value="ECO:0007669"/>
    <property type="project" value="UniProtKB-KW"/>
</dbReference>
<protein>
    <recommendedName>
        <fullName evidence="4">Exocyst complex component Sec8</fullName>
    </recommendedName>
</protein>
<evidence type="ECO:0000256" key="2">
    <source>
        <dbReference type="ARBA" id="ARBA00022483"/>
    </source>
</evidence>
<comment type="function">
    <text evidence="4">Component of the exocyst complex involved in the docking of exocytic vesicles with fusion sites on the plasma membrane.</text>
</comment>
<dbReference type="InterPro" id="IPR048630">
    <property type="entry name" value="Sec8_M"/>
</dbReference>
<dbReference type="GO" id="GO:0006893">
    <property type="term" value="P:Golgi to plasma membrane transport"/>
    <property type="evidence" value="ECO:0007669"/>
    <property type="project" value="TreeGrafter"/>
</dbReference>
<comment type="similarity">
    <text evidence="4">Belongs to the SEC8 family.</text>
</comment>
<accession>A0A060TIQ2</accession>
<proteinExistence type="inferred from homology"/>
<feature type="region of interest" description="Disordered" evidence="5">
    <location>
        <begin position="694"/>
        <end position="716"/>
    </location>
</feature>
<dbReference type="AlphaFoldDB" id="A0A060TIQ2"/>
<feature type="domain" description="Exocyst complex component Sec8 N-terminal" evidence="6">
    <location>
        <begin position="32"/>
        <end position="171"/>
    </location>
</feature>
<reference evidence="8" key="2">
    <citation type="submission" date="2014-06" db="EMBL/GenBank/DDBJ databases">
        <title>The complete genome of Blastobotrys (Arxula) adeninivorans LS3 - a yeast of biotechnological interest.</title>
        <authorList>
            <person name="Kunze G."/>
            <person name="Gaillardin C."/>
            <person name="Czernicka M."/>
            <person name="Durrens P."/>
            <person name="Martin T."/>
            <person name="Boer E."/>
            <person name="Gabaldon T."/>
            <person name="Cruz J."/>
            <person name="Talla E."/>
            <person name="Marck C."/>
            <person name="Goffeau A."/>
            <person name="Barbe V."/>
            <person name="Baret P."/>
            <person name="Baronian K."/>
            <person name="Beier S."/>
            <person name="Bleykasten C."/>
            <person name="Bode R."/>
            <person name="Casaregola S."/>
            <person name="Despons L."/>
            <person name="Fairhead C."/>
            <person name="Giersberg M."/>
            <person name="Gierski P."/>
            <person name="Hahnel U."/>
            <person name="Hartmann A."/>
            <person name="Jankowska D."/>
            <person name="Jubin C."/>
            <person name="Jung P."/>
            <person name="Lafontaine I."/>
            <person name="Leh-Louis V."/>
            <person name="Lemaire M."/>
            <person name="Marcet-Houben M."/>
            <person name="Mascher M."/>
            <person name="Morel G."/>
            <person name="Richard G.-F."/>
            <person name="Riechen J."/>
            <person name="Sacerdot C."/>
            <person name="Sarkar A."/>
            <person name="Savel G."/>
            <person name="Schacherer J."/>
            <person name="Sherman D."/>
            <person name="Straub M.-L."/>
            <person name="Stein N."/>
            <person name="Thierry A."/>
            <person name="Trautwein-Schult A."/>
            <person name="Westhof E."/>
            <person name="Worch S."/>
            <person name="Dujon B."/>
            <person name="Souciet J.-L."/>
            <person name="Wincker P."/>
            <person name="Scholz U."/>
            <person name="Neuveglise N."/>
        </authorList>
    </citation>
    <scope>NUCLEOTIDE SEQUENCE</scope>
    <source>
        <strain evidence="8">LS3</strain>
    </source>
</reference>
<name>A0A060TIQ2_BLAAD</name>
<dbReference type="InterPro" id="IPR007191">
    <property type="entry name" value="Sec8_exocyst_N"/>
</dbReference>